<dbReference type="SUPFAM" id="SSF48371">
    <property type="entry name" value="ARM repeat"/>
    <property type="match status" value="1"/>
</dbReference>
<dbReference type="InterPro" id="IPR019734">
    <property type="entry name" value="TPR_rpt"/>
</dbReference>
<evidence type="ECO:0000313" key="3">
    <source>
        <dbReference type="Proteomes" id="UP000593892"/>
    </source>
</evidence>
<evidence type="ECO:0000313" key="2">
    <source>
        <dbReference type="EMBL" id="QOY86110.1"/>
    </source>
</evidence>
<keyword evidence="3" id="KW-1185">Reference proteome</keyword>
<dbReference type="Proteomes" id="UP000593892">
    <property type="component" value="Chromosome"/>
</dbReference>
<dbReference type="RefSeq" id="WP_194447779.1">
    <property type="nucleotide sequence ID" value="NZ_CP063849.1"/>
</dbReference>
<proteinExistence type="predicted"/>
<protein>
    <submittedName>
        <fullName evidence="2">HEAT repeat domain-containing protein</fullName>
    </submittedName>
</protein>
<organism evidence="2 3">
    <name type="scientific">Paludibaculum fermentans</name>
    <dbReference type="NCBI Taxonomy" id="1473598"/>
    <lineage>
        <taxon>Bacteria</taxon>
        <taxon>Pseudomonadati</taxon>
        <taxon>Acidobacteriota</taxon>
        <taxon>Terriglobia</taxon>
        <taxon>Bryobacterales</taxon>
        <taxon>Bryobacteraceae</taxon>
        <taxon>Paludibaculum</taxon>
    </lineage>
</organism>
<dbReference type="InterPro" id="IPR011990">
    <property type="entry name" value="TPR-like_helical_dom_sf"/>
</dbReference>
<evidence type="ECO:0000256" key="1">
    <source>
        <dbReference type="SAM" id="SignalP"/>
    </source>
</evidence>
<dbReference type="KEGG" id="pfer:IRI77_25315"/>
<dbReference type="Gene3D" id="1.25.10.10">
    <property type="entry name" value="Leucine-rich Repeat Variant"/>
    <property type="match status" value="1"/>
</dbReference>
<dbReference type="InterPro" id="IPR016024">
    <property type="entry name" value="ARM-type_fold"/>
</dbReference>
<dbReference type="SUPFAM" id="SSF48452">
    <property type="entry name" value="TPR-like"/>
    <property type="match status" value="1"/>
</dbReference>
<feature type="chain" id="PRO_5032450326" evidence="1">
    <location>
        <begin position="23"/>
        <end position="516"/>
    </location>
</feature>
<accession>A0A7S7SJL2</accession>
<feature type="signal peptide" evidence="1">
    <location>
        <begin position="1"/>
        <end position="22"/>
    </location>
</feature>
<dbReference type="InterPro" id="IPR011989">
    <property type="entry name" value="ARM-like"/>
</dbReference>
<dbReference type="Pfam" id="PF13174">
    <property type="entry name" value="TPR_6"/>
    <property type="match status" value="1"/>
</dbReference>
<dbReference type="AlphaFoldDB" id="A0A7S7SJL2"/>
<gene>
    <name evidence="2" type="ORF">IRI77_25315</name>
</gene>
<reference evidence="2 3" key="1">
    <citation type="submission" date="2020-10" db="EMBL/GenBank/DDBJ databases">
        <title>Complete genome sequence of Paludibaculum fermentans P105T, a facultatively anaerobic acidobacterium capable of dissimilatory Fe(III) reduction.</title>
        <authorList>
            <person name="Dedysh S.N."/>
            <person name="Beletsky A.V."/>
            <person name="Kulichevskaya I.S."/>
            <person name="Mardanov A.V."/>
            <person name="Ravin N.V."/>
        </authorList>
    </citation>
    <scope>NUCLEOTIDE SEQUENCE [LARGE SCALE GENOMIC DNA]</scope>
    <source>
        <strain evidence="2 3">P105</strain>
    </source>
</reference>
<dbReference type="Pfam" id="PF13646">
    <property type="entry name" value="HEAT_2"/>
    <property type="match status" value="1"/>
</dbReference>
<dbReference type="EMBL" id="CP063849">
    <property type="protein sequence ID" value="QOY86110.1"/>
    <property type="molecule type" value="Genomic_DNA"/>
</dbReference>
<dbReference type="Gene3D" id="1.25.40.10">
    <property type="entry name" value="Tetratricopeptide repeat domain"/>
    <property type="match status" value="1"/>
</dbReference>
<name>A0A7S7SJL2_PALFE</name>
<sequence length="516" mass="55952">MSPKRYCSVLALLLCAAVPGRAQSPASATSSIDAIEAKAPRGEASAPLEQIKAKAAAMAYAFDAMEAKSLAADPAQLENLKALSGMDAMGSKLQDLAERFQYSGDFAAAKAFSPMAKMMPMGDGFYAMGMAQAAASSSNFNQNMKNAKLDRAYSQAQRALDQRKWEEAVNEFRTASNDPARADACLYWIAYAQGKLGHRDEALGTLGELKKAHPNSRWNNDARALEVELRQASGQSVSPDLGDDEIKLMAINGLMHSDPERALPILQKILTGSASPRLKERALFVLSQSDSPKAREISLQLAKGAGNPDIQRMAIRNLAIRGGADNLKVLSEVYASSPDLSVRREVLRSYMISGAKDQIAAAAKGEKDATLRREAIRQLGALGDQKLLGELYGLESDAPMRGEILSSLMVSGATGKLIELANTEKDPTARRKAIQLLGVMDREKTGPALLELYNKESEKDLKKKIVSALFTQGNVKPLIDLARAEKDPELKREAVRMLSMMKSKEASDYMLEVLNQ</sequence>
<keyword evidence="1" id="KW-0732">Signal</keyword>